<name>A0A5S6QRL9_TRIMR</name>
<dbReference type="Proteomes" id="UP000046395">
    <property type="component" value="Unassembled WGS sequence"/>
</dbReference>
<dbReference type="WBParaSite" id="TMUE_2000009880.1">
    <property type="protein sequence ID" value="TMUE_2000009880.1"/>
    <property type="gene ID" value="WBGene00288735"/>
</dbReference>
<dbReference type="AlphaFoldDB" id="A0A5S6QRL9"/>
<protein>
    <submittedName>
        <fullName evidence="2 3">Uncharacterized protein</fullName>
    </submittedName>
</protein>
<evidence type="ECO:0000313" key="2">
    <source>
        <dbReference type="WBParaSite" id="TMUE_2000009880.1"/>
    </source>
</evidence>
<keyword evidence="1" id="KW-1185">Reference proteome</keyword>
<sequence length="125" mass="14203">MSNVPQHQGKGNSVALRISYATCYKANDMQPLDETGIWVQKFVKFHWFSSAVQTARTIYQSTMLLNMSGALEYLGSTKDPINCVRTLIFLQHKTCWQSSVPFRAFNDQQLQTACSASWALYDIRA</sequence>
<reference evidence="1" key="1">
    <citation type="submission" date="2013-11" db="EMBL/GenBank/DDBJ databases">
        <authorList>
            <person name="Aslett M."/>
        </authorList>
    </citation>
    <scope>NUCLEOTIDE SEQUENCE [LARGE SCALE GENOMIC DNA]</scope>
    <source>
        <strain evidence="1">Edinburgh</strain>
    </source>
</reference>
<proteinExistence type="predicted"/>
<evidence type="ECO:0000313" key="3">
    <source>
        <dbReference type="WBParaSite" id="TMUE_2000009880.2"/>
    </source>
</evidence>
<reference evidence="2" key="3">
    <citation type="submission" date="2019-12" db="UniProtKB">
        <authorList>
            <consortium name="WormBaseParasite"/>
        </authorList>
    </citation>
    <scope>IDENTIFICATION</scope>
</reference>
<organism evidence="1 2">
    <name type="scientific">Trichuris muris</name>
    <name type="common">Mouse whipworm</name>
    <dbReference type="NCBI Taxonomy" id="70415"/>
    <lineage>
        <taxon>Eukaryota</taxon>
        <taxon>Metazoa</taxon>
        <taxon>Ecdysozoa</taxon>
        <taxon>Nematoda</taxon>
        <taxon>Enoplea</taxon>
        <taxon>Dorylaimia</taxon>
        <taxon>Trichinellida</taxon>
        <taxon>Trichuridae</taxon>
        <taxon>Trichuris</taxon>
    </lineage>
</organism>
<reference evidence="1" key="2">
    <citation type="submission" date="2014-03" db="EMBL/GenBank/DDBJ databases">
        <title>The whipworm genome and dual-species transcriptomics of an intimate host-pathogen interaction.</title>
        <authorList>
            <person name="Foth B.J."/>
            <person name="Tsai I.J."/>
            <person name="Reid A.J."/>
            <person name="Bancroft A.J."/>
            <person name="Nichol S."/>
            <person name="Tracey A."/>
            <person name="Holroyd N."/>
            <person name="Cotton J.A."/>
            <person name="Stanley E.J."/>
            <person name="Zarowiecki M."/>
            <person name="Liu J.Z."/>
            <person name="Huckvale T."/>
            <person name="Cooper P.J."/>
            <person name="Grencis R.K."/>
            <person name="Berriman M."/>
        </authorList>
    </citation>
    <scope>NUCLEOTIDE SEQUENCE [LARGE SCALE GENOMIC DNA]</scope>
    <source>
        <strain evidence="1">Edinburgh</strain>
    </source>
</reference>
<dbReference type="WBParaSite" id="TMUE_2000009880.2">
    <property type="protein sequence ID" value="TMUE_2000009880.2"/>
    <property type="gene ID" value="WBGene00288735"/>
</dbReference>
<evidence type="ECO:0000313" key="1">
    <source>
        <dbReference type="Proteomes" id="UP000046395"/>
    </source>
</evidence>
<accession>A0A5S6QRL9</accession>